<evidence type="ECO:0000256" key="1">
    <source>
        <dbReference type="SAM" id="SignalP"/>
    </source>
</evidence>
<protein>
    <submittedName>
        <fullName evidence="2">Uncharacterized protein</fullName>
    </submittedName>
</protein>
<name>A0ABY4HW45_CHIFI</name>
<reference evidence="2 3" key="1">
    <citation type="submission" date="2022-04" db="EMBL/GenBank/DDBJ databases">
        <title>The arsenic-methylating capacity of Chitinophaga filiformis YT5 during chitin decomposition.</title>
        <authorList>
            <person name="Chen G."/>
            <person name="Liang Y."/>
        </authorList>
    </citation>
    <scope>NUCLEOTIDE SEQUENCE [LARGE SCALE GENOMIC DNA]</scope>
    <source>
        <strain evidence="2 3">YT5</strain>
    </source>
</reference>
<evidence type="ECO:0000313" key="2">
    <source>
        <dbReference type="EMBL" id="UPK67998.1"/>
    </source>
</evidence>
<keyword evidence="3" id="KW-1185">Reference proteome</keyword>
<dbReference type="RefSeq" id="WP_247810339.1">
    <property type="nucleotide sequence ID" value="NZ_CP095855.1"/>
</dbReference>
<dbReference type="EMBL" id="CP095855">
    <property type="protein sequence ID" value="UPK67998.1"/>
    <property type="molecule type" value="Genomic_DNA"/>
</dbReference>
<feature type="signal peptide" evidence="1">
    <location>
        <begin position="1"/>
        <end position="22"/>
    </location>
</feature>
<feature type="chain" id="PRO_5046132318" evidence="1">
    <location>
        <begin position="23"/>
        <end position="118"/>
    </location>
</feature>
<accession>A0ABY4HW45</accession>
<evidence type="ECO:0000313" key="3">
    <source>
        <dbReference type="Proteomes" id="UP000830198"/>
    </source>
</evidence>
<organism evidence="2 3">
    <name type="scientific">Chitinophaga filiformis</name>
    <name type="common">Myxococcus filiformis</name>
    <name type="synonym">Flexibacter filiformis</name>
    <dbReference type="NCBI Taxonomy" id="104663"/>
    <lineage>
        <taxon>Bacteria</taxon>
        <taxon>Pseudomonadati</taxon>
        <taxon>Bacteroidota</taxon>
        <taxon>Chitinophagia</taxon>
        <taxon>Chitinophagales</taxon>
        <taxon>Chitinophagaceae</taxon>
        <taxon>Chitinophaga</taxon>
    </lineage>
</organism>
<dbReference type="Proteomes" id="UP000830198">
    <property type="component" value="Chromosome"/>
</dbReference>
<keyword evidence="1" id="KW-0732">Signal</keyword>
<sequence length="118" mass="12331">MKKARIVLSAVALLALIGGAFAFKAMRTGLPGVLHQTTAVFLDGETYTRAGNATFVYTSPTQFTTAAPNGVATTTWTTTAVPGLTITLTKVGGTETITIPNYGTVITTTFQTRVTSLD</sequence>
<proteinExistence type="predicted"/>
<gene>
    <name evidence="2" type="ORF">MYF79_23890</name>
</gene>